<sequence length="214" mass="23217">MKLLFSSYSYRFPVVYLSPVSHATVTTTFPGPSSFARARAATTLSPVEVPAKIPSSFASLRHISRASSSGYARTSSYNVLSSKGGTNPGPIPSMPLENLRGAHNHTSAPGSTTKRVDPPRKLYDELLPELFVAQDAVFIVELVCSVVILVLIYNRLGPFHDGSKQIRCDLAGGAVDVLYHGAECSHSPQLLFRKRIRADCDEFVTLEAAYEGES</sequence>
<feature type="transmembrane region" description="Helical" evidence="1">
    <location>
        <begin position="136"/>
        <end position="154"/>
    </location>
</feature>
<keyword evidence="1" id="KW-0472">Membrane</keyword>
<dbReference type="EMBL" id="LFIV01000065">
    <property type="protein sequence ID" value="KZL71926.1"/>
    <property type="molecule type" value="Genomic_DNA"/>
</dbReference>
<accession>A0A161WLG6</accession>
<keyword evidence="1" id="KW-0812">Transmembrane</keyword>
<name>A0A161WLG6_9PEZI</name>
<reference evidence="2 3" key="1">
    <citation type="submission" date="2015-06" db="EMBL/GenBank/DDBJ databases">
        <title>Survival trade-offs in plant roots during colonization by closely related pathogenic and mutualistic fungi.</title>
        <authorList>
            <person name="Hacquard S."/>
            <person name="Kracher B."/>
            <person name="Hiruma K."/>
            <person name="Weinman A."/>
            <person name="Muench P."/>
            <person name="Garrido Oter R."/>
            <person name="Ver Loren van Themaat E."/>
            <person name="Dallerey J.-F."/>
            <person name="Damm U."/>
            <person name="Henrissat B."/>
            <person name="Lespinet O."/>
            <person name="Thon M."/>
            <person name="Kemen E."/>
            <person name="McHardy A.C."/>
            <person name="Schulze-Lefert P."/>
            <person name="O'Connell R.J."/>
        </authorList>
    </citation>
    <scope>NUCLEOTIDE SEQUENCE [LARGE SCALE GENOMIC DNA]</scope>
    <source>
        <strain evidence="2 3">0861</strain>
    </source>
</reference>
<keyword evidence="3" id="KW-1185">Reference proteome</keyword>
<dbReference type="AlphaFoldDB" id="A0A161WLG6"/>
<evidence type="ECO:0000313" key="3">
    <source>
        <dbReference type="Proteomes" id="UP000076552"/>
    </source>
</evidence>
<organism evidence="2 3">
    <name type="scientific">Colletotrichum tofieldiae</name>
    <dbReference type="NCBI Taxonomy" id="708197"/>
    <lineage>
        <taxon>Eukaryota</taxon>
        <taxon>Fungi</taxon>
        <taxon>Dikarya</taxon>
        <taxon>Ascomycota</taxon>
        <taxon>Pezizomycotina</taxon>
        <taxon>Sordariomycetes</taxon>
        <taxon>Hypocreomycetidae</taxon>
        <taxon>Glomerellales</taxon>
        <taxon>Glomerellaceae</taxon>
        <taxon>Colletotrichum</taxon>
        <taxon>Colletotrichum spaethianum species complex</taxon>
    </lineage>
</organism>
<proteinExistence type="predicted"/>
<evidence type="ECO:0000313" key="2">
    <source>
        <dbReference type="EMBL" id="KZL71926.1"/>
    </source>
</evidence>
<comment type="caution">
    <text evidence="2">The sequence shown here is derived from an EMBL/GenBank/DDBJ whole genome shotgun (WGS) entry which is preliminary data.</text>
</comment>
<dbReference type="Proteomes" id="UP000076552">
    <property type="component" value="Unassembled WGS sequence"/>
</dbReference>
<evidence type="ECO:0000256" key="1">
    <source>
        <dbReference type="SAM" id="Phobius"/>
    </source>
</evidence>
<keyword evidence="1" id="KW-1133">Transmembrane helix</keyword>
<protein>
    <submittedName>
        <fullName evidence="2">Uncharacterized protein</fullName>
    </submittedName>
</protein>
<gene>
    <name evidence="2" type="ORF">CT0861_02281</name>
</gene>